<keyword evidence="7" id="KW-1185">Reference proteome</keyword>
<dbReference type="GO" id="GO:0019808">
    <property type="term" value="F:polyamine binding"/>
    <property type="evidence" value="ECO:0007669"/>
    <property type="project" value="InterPro"/>
</dbReference>
<reference evidence="7" key="1">
    <citation type="submission" date="2016-10" db="EMBL/GenBank/DDBJ databases">
        <authorList>
            <person name="Varghese N."/>
            <person name="Submissions S."/>
        </authorList>
    </citation>
    <scope>NUCLEOTIDE SEQUENCE [LARGE SCALE GENOMIC DNA]</scope>
    <source>
        <strain evidence="7">CCM 7469</strain>
    </source>
</reference>
<accession>A0A1G8KRW0</accession>
<dbReference type="PANTHER" id="PTHR30222">
    <property type="entry name" value="SPERMIDINE/PUTRESCINE-BINDING PERIPLASMIC PROTEIN"/>
    <property type="match status" value="1"/>
</dbReference>
<dbReference type="GO" id="GO:0042597">
    <property type="term" value="C:periplasmic space"/>
    <property type="evidence" value="ECO:0007669"/>
    <property type="project" value="UniProtKB-SubCell"/>
</dbReference>
<keyword evidence="2" id="KW-0813">Transport</keyword>
<proteinExistence type="predicted"/>
<dbReference type="InterPro" id="IPR001188">
    <property type="entry name" value="Sperm_putr-bd"/>
</dbReference>
<evidence type="ECO:0000256" key="4">
    <source>
        <dbReference type="ARBA" id="ARBA00022764"/>
    </source>
</evidence>
<dbReference type="SUPFAM" id="SSF53850">
    <property type="entry name" value="Periplasmic binding protein-like II"/>
    <property type="match status" value="1"/>
</dbReference>
<dbReference type="Gene3D" id="3.40.190.10">
    <property type="entry name" value="Periplasmic binding protein-like II"/>
    <property type="match status" value="2"/>
</dbReference>
<keyword evidence="3" id="KW-0732">Signal</keyword>
<dbReference type="PANTHER" id="PTHR30222:SF18">
    <property type="entry name" value="BIFUNCTIONAL POLYHYDROXYBUTYRATE SYNTHASE _ ABC TRANSPORTER PERIPLASMIC BINDING PROTEIN-RELATED"/>
    <property type="match status" value="1"/>
</dbReference>
<evidence type="ECO:0000256" key="5">
    <source>
        <dbReference type="SAM" id="MobiDB-lite"/>
    </source>
</evidence>
<dbReference type="RefSeq" id="WP_090265917.1">
    <property type="nucleotide sequence ID" value="NZ_FNDS01000009.1"/>
</dbReference>
<feature type="region of interest" description="Disordered" evidence="5">
    <location>
        <begin position="1"/>
        <end position="20"/>
    </location>
</feature>
<dbReference type="InterPro" id="IPR006059">
    <property type="entry name" value="SBP"/>
</dbReference>
<organism evidence="6 7">
    <name type="scientific">Pseudomonas panipatensis</name>
    <dbReference type="NCBI Taxonomy" id="428992"/>
    <lineage>
        <taxon>Bacteria</taxon>
        <taxon>Pseudomonadati</taxon>
        <taxon>Pseudomonadota</taxon>
        <taxon>Gammaproteobacteria</taxon>
        <taxon>Pseudomonadales</taxon>
        <taxon>Pseudomonadaceae</taxon>
        <taxon>Pseudomonas</taxon>
    </lineage>
</organism>
<evidence type="ECO:0000256" key="3">
    <source>
        <dbReference type="ARBA" id="ARBA00022729"/>
    </source>
</evidence>
<gene>
    <name evidence="6" type="ORF">SAMN05216272_109191</name>
</gene>
<name>A0A1G8KRW0_9PSED</name>
<dbReference type="GO" id="GO:0015846">
    <property type="term" value="P:polyamine transport"/>
    <property type="evidence" value="ECO:0007669"/>
    <property type="project" value="InterPro"/>
</dbReference>
<protein>
    <submittedName>
        <fullName evidence="6">Putrescine transport system substrate-binding protein</fullName>
    </submittedName>
</protein>
<evidence type="ECO:0000313" key="7">
    <source>
        <dbReference type="Proteomes" id="UP000199636"/>
    </source>
</evidence>
<dbReference type="Proteomes" id="UP000199636">
    <property type="component" value="Unassembled WGS sequence"/>
</dbReference>
<feature type="compositionally biased region" description="Basic and acidic residues" evidence="5">
    <location>
        <begin position="8"/>
        <end position="20"/>
    </location>
</feature>
<dbReference type="AlphaFoldDB" id="A0A1G8KRW0"/>
<dbReference type="PRINTS" id="PR00909">
    <property type="entry name" value="SPERMDNBNDNG"/>
</dbReference>
<evidence type="ECO:0000256" key="1">
    <source>
        <dbReference type="ARBA" id="ARBA00004418"/>
    </source>
</evidence>
<dbReference type="Pfam" id="PF13416">
    <property type="entry name" value="SBP_bac_8"/>
    <property type="match status" value="1"/>
</dbReference>
<dbReference type="OrthoDB" id="9769319at2"/>
<dbReference type="STRING" id="428992.SAMN05216272_109191"/>
<keyword evidence="4" id="KW-0574">Periplasm</keyword>
<comment type="subcellular location">
    <subcellularLocation>
        <location evidence="1">Periplasm</location>
    </subcellularLocation>
</comment>
<evidence type="ECO:0000313" key="6">
    <source>
        <dbReference type="EMBL" id="SDI45650.1"/>
    </source>
</evidence>
<evidence type="ECO:0000256" key="2">
    <source>
        <dbReference type="ARBA" id="ARBA00022448"/>
    </source>
</evidence>
<dbReference type="EMBL" id="FNDS01000009">
    <property type="protein sequence ID" value="SDI45650.1"/>
    <property type="molecule type" value="Genomic_DNA"/>
</dbReference>
<sequence>MRGTIESPLHERPGDIPSERKTQRKGYHWLIGTCLVIAVTTVAADETVRVYNWANYIDPEVLQGFERDTGIHVEYSEYQTAIELEKTLASGQRFDVIVPSDFQLDQMIEAQQLLELDQELLPNRSQVSKELLARITARNRADRYVTPYMWGTVGLLVNESLASQTLQRPVANSWSVLFDPASASKLKTCGATLGSVPEQTLSLFLNYKGRSLQNQSARVIQKAALELHALDLPLWTDSLSSLISQLSEGKICAAMTWNGIASMANAKGNLRYSIPQEGALVFIDSFAIPRNAPNRKAAYQFINYMLAPAIAARNAKATHFTPSLDLENPNNRKLLPDVAPLTSDEKRRLFLPERFSDAQREEIGKAWSQLDARKHEQQGK</sequence>